<keyword evidence="6" id="KW-0597">Phosphoprotein</keyword>
<dbReference type="GO" id="GO:0009401">
    <property type="term" value="P:phosphoenolpyruvate-dependent sugar phosphotransferase system"/>
    <property type="evidence" value="ECO:0007669"/>
    <property type="project" value="UniProtKB-KW"/>
</dbReference>
<dbReference type="Proteomes" id="UP000006901">
    <property type="component" value="Chromosome"/>
</dbReference>
<feature type="transmembrane region" description="Helical" evidence="14">
    <location>
        <begin position="596"/>
        <end position="616"/>
    </location>
</feature>
<dbReference type="KEGG" id="bbz:BbuZS7_0411"/>
<evidence type="ECO:0000256" key="1">
    <source>
        <dbReference type="ARBA" id="ARBA00001401"/>
    </source>
</evidence>
<keyword evidence="4" id="KW-0813">Transport</keyword>
<evidence type="ECO:0000259" key="15">
    <source>
        <dbReference type="PROSITE" id="PS51094"/>
    </source>
</evidence>
<feature type="domain" description="PTS EIIC type-2" evidence="17">
    <location>
        <begin position="287"/>
        <end position="625"/>
    </location>
</feature>
<dbReference type="GO" id="GO:0005886">
    <property type="term" value="C:plasma membrane"/>
    <property type="evidence" value="ECO:0007669"/>
    <property type="project" value="UniProtKB-SubCell"/>
</dbReference>
<dbReference type="NCBIfam" id="TIGR01427">
    <property type="entry name" value="PTS_IIC_fructo"/>
    <property type="match status" value="1"/>
</dbReference>
<evidence type="ECO:0000256" key="11">
    <source>
        <dbReference type="ARBA" id="ARBA00022777"/>
    </source>
</evidence>
<dbReference type="EMBL" id="CP001205">
    <property type="protein sequence ID" value="ACK74673.1"/>
    <property type="molecule type" value="Genomic_DNA"/>
</dbReference>
<evidence type="ECO:0000256" key="14">
    <source>
        <dbReference type="SAM" id="Phobius"/>
    </source>
</evidence>
<feature type="transmembrane region" description="Helical" evidence="14">
    <location>
        <begin position="454"/>
        <end position="476"/>
    </location>
</feature>
<dbReference type="PROSITE" id="PS51104">
    <property type="entry name" value="PTS_EIIC_TYPE_2"/>
    <property type="match status" value="1"/>
</dbReference>
<evidence type="ECO:0000256" key="4">
    <source>
        <dbReference type="ARBA" id="ARBA00022448"/>
    </source>
</evidence>
<dbReference type="GO" id="GO:0005351">
    <property type="term" value="F:carbohydrate:proton symporter activity"/>
    <property type="evidence" value="ECO:0007669"/>
    <property type="project" value="InterPro"/>
</dbReference>
<organism evidence="18 19">
    <name type="scientific">Borreliella burgdorferi (strain ZS7)</name>
    <name type="common">Borrelia burgdorferi</name>
    <dbReference type="NCBI Taxonomy" id="445985"/>
    <lineage>
        <taxon>Bacteria</taxon>
        <taxon>Pseudomonadati</taxon>
        <taxon>Spirochaetota</taxon>
        <taxon>Spirochaetia</taxon>
        <taxon>Spirochaetales</taxon>
        <taxon>Borreliaceae</taxon>
        <taxon>Borreliella</taxon>
    </lineage>
</organism>
<evidence type="ECO:0000256" key="6">
    <source>
        <dbReference type="ARBA" id="ARBA00022553"/>
    </source>
</evidence>
<dbReference type="PROSITE" id="PS51099">
    <property type="entry name" value="PTS_EIIB_TYPE_2"/>
    <property type="match status" value="1"/>
</dbReference>
<dbReference type="PROSITE" id="PS51094">
    <property type="entry name" value="PTS_EIIA_TYPE_2"/>
    <property type="match status" value="1"/>
</dbReference>
<dbReference type="AlphaFoldDB" id="A0A0H3C3A0"/>
<dbReference type="InterPro" id="IPR013014">
    <property type="entry name" value="PTS_EIIC_2"/>
</dbReference>
<dbReference type="RefSeq" id="WP_002657873.1">
    <property type="nucleotide sequence ID" value="NC_011728.1"/>
</dbReference>
<dbReference type="InterPro" id="IPR003353">
    <property type="entry name" value="PTS_IIB_fruc"/>
</dbReference>
<dbReference type="HOGENOM" id="CLU_013155_1_0_12"/>
<dbReference type="NCBIfam" id="TIGR00848">
    <property type="entry name" value="fruA"/>
    <property type="match status" value="1"/>
</dbReference>
<keyword evidence="12 14" id="KW-1133">Transmembrane helix</keyword>
<dbReference type="GO" id="GO:0022877">
    <property type="term" value="F:protein-N(PI)-phosphohistidine-fructose phosphotransferase system transporter activity"/>
    <property type="evidence" value="ECO:0007669"/>
    <property type="project" value="InterPro"/>
</dbReference>
<sequence length="625" mass="67130">MFFNFLKKDLVFVLPEVNSKEDVIDFLIEKINDKGYIDNKKEFLQGILDREKIGDTSWENGVAIPHFIGDVVKTSFISLLYIKGSGVKWSEENPPVNLIFLICMSKKQQGNEHLKAIAFIAKLFEDDAFQNALRGFVTTDDIYYYIENVQRKAKEEVFGATKAEKIVAVTACPVGVAHTYIAAKKIENEAKKQGYSIRVETQGSIGIENALTEEEIKNASVVILAVDKDIDEKRFEGKRVYKVSTVKAINNTENIIKESFNAPVFKSKDSGTNSDTKASVATGKGSFYKYLMSGVSPMIPVVASGGILIALSIAFVGIGPDGPNFAEHPFYKQIADIGSIAFGMMLPVLAGFIAMAIADKPGLTPGLVGGVMSGNVKAGFLGAIFAGFLAGYVARFLARRSVPEWLRPVMPIFVIPLISTIIVGFFMLYFGVYIGKFMGVLESGLKSLQSNSETFGVLGKIFLGLVLGSMITVDMGGPFNKVAFLFGVGLIPQVPEIMGMVAAAIPVPPMAMGLATFLAPKLFENEEKESGKIAFLISFIGISEGAIPFAASDPGRVIPSIVVGGAVSSIIAAFLGVANHAPHGGPIVLPVIDNKFGFIIAIAVGVAVATALVIFLKSLKLKESE</sequence>
<keyword evidence="8" id="KW-0808">Transferase</keyword>
<feature type="domain" description="PTS EIIA type-2" evidence="15">
    <location>
        <begin position="4"/>
        <end position="149"/>
    </location>
</feature>
<name>A0A0H3C3A0_BORBZ</name>
<dbReference type="FunFam" id="3.40.50.2300:FF:000014">
    <property type="entry name" value="PTS system fructose-like transporter subunit IIB"/>
    <property type="match status" value="1"/>
</dbReference>
<feature type="transmembrane region" description="Helical" evidence="14">
    <location>
        <begin position="378"/>
        <end position="398"/>
    </location>
</feature>
<keyword evidence="7" id="KW-0762">Sugar transport</keyword>
<gene>
    <name evidence="18" type="ordered locus">BbuZS7_0411</name>
</gene>
<keyword evidence="11" id="KW-0418">Kinase</keyword>
<feature type="domain" description="PTS EIIB type-2" evidence="16">
    <location>
        <begin position="166"/>
        <end position="261"/>
    </location>
</feature>
<dbReference type="SUPFAM" id="SSF52794">
    <property type="entry name" value="PTS system IIB component-like"/>
    <property type="match status" value="1"/>
</dbReference>
<evidence type="ECO:0000256" key="12">
    <source>
        <dbReference type="ARBA" id="ARBA00022989"/>
    </source>
</evidence>
<dbReference type="EC" id="2.7.1.202" evidence="3"/>
<dbReference type="InterPro" id="IPR016152">
    <property type="entry name" value="PTrfase/Anion_transptr"/>
</dbReference>
<reference evidence="18 19" key="1">
    <citation type="journal article" date="2011" name="J. Bacteriol.">
        <title>Whole-genome sequences of thirteen isolates of Borrelia burgdorferi.</title>
        <authorList>
            <person name="Schutzer S.E."/>
            <person name="Fraser-Liggett C.M."/>
            <person name="Casjens S.R."/>
            <person name="Qiu W.G."/>
            <person name="Dunn J.J."/>
            <person name="Mongodin E.F."/>
            <person name="Luft B.J."/>
        </authorList>
    </citation>
    <scope>NUCLEOTIDE SEQUENCE [LARGE SCALE GENOMIC DNA]</scope>
    <source>
        <strain evidence="18 19">ZS7</strain>
    </source>
</reference>
<feature type="transmembrane region" description="Helical" evidence="14">
    <location>
        <begin position="339"/>
        <end position="358"/>
    </location>
</feature>
<evidence type="ECO:0000256" key="3">
    <source>
        <dbReference type="ARBA" id="ARBA00012799"/>
    </source>
</evidence>
<dbReference type="InterPro" id="IPR013011">
    <property type="entry name" value="PTS_EIIB_2"/>
</dbReference>
<evidence type="ECO:0000256" key="5">
    <source>
        <dbReference type="ARBA" id="ARBA00022475"/>
    </source>
</evidence>
<evidence type="ECO:0000256" key="13">
    <source>
        <dbReference type="ARBA" id="ARBA00023136"/>
    </source>
</evidence>
<dbReference type="NCBIfam" id="TIGR00829">
    <property type="entry name" value="FRU"/>
    <property type="match status" value="1"/>
</dbReference>
<dbReference type="InterPro" id="IPR006327">
    <property type="entry name" value="PTS_IIC_fruc"/>
</dbReference>
<keyword evidence="13 14" id="KW-0472">Membrane</keyword>
<evidence type="ECO:0000256" key="10">
    <source>
        <dbReference type="ARBA" id="ARBA00022692"/>
    </source>
</evidence>
<feature type="transmembrane region" description="Helical" evidence="14">
    <location>
        <begin position="557"/>
        <end position="576"/>
    </location>
</feature>
<feature type="transmembrane region" description="Helical" evidence="14">
    <location>
        <begin position="298"/>
        <end position="318"/>
    </location>
</feature>
<dbReference type="Gene3D" id="3.40.50.2300">
    <property type="match status" value="1"/>
</dbReference>
<comment type="catalytic activity">
    <reaction evidence="1">
        <text>D-fructose(out) + N(pros)-phospho-L-histidyl-[protein] = D-fructose 1-phosphate(in) + L-histidyl-[protein]</text>
        <dbReference type="Rhea" id="RHEA:49252"/>
        <dbReference type="Rhea" id="RHEA-COMP:9745"/>
        <dbReference type="Rhea" id="RHEA-COMP:9746"/>
        <dbReference type="ChEBI" id="CHEBI:29979"/>
        <dbReference type="ChEBI" id="CHEBI:37721"/>
        <dbReference type="ChEBI" id="CHEBI:58674"/>
        <dbReference type="ChEBI" id="CHEBI:64837"/>
        <dbReference type="EC" id="2.7.1.202"/>
    </reaction>
</comment>
<dbReference type="PANTHER" id="PTHR30505">
    <property type="entry name" value="FRUCTOSE-LIKE PERMEASE"/>
    <property type="match status" value="1"/>
</dbReference>
<dbReference type="GeneID" id="56568702"/>
<keyword evidence="5" id="KW-1003">Cell membrane</keyword>
<proteinExistence type="predicted"/>
<feature type="transmembrane region" description="Helical" evidence="14">
    <location>
        <begin position="410"/>
        <end position="434"/>
    </location>
</feature>
<dbReference type="Gene3D" id="3.40.930.10">
    <property type="entry name" value="Mannitol-specific EII, Chain A"/>
    <property type="match status" value="1"/>
</dbReference>
<dbReference type="GO" id="GO:0016301">
    <property type="term" value="F:kinase activity"/>
    <property type="evidence" value="ECO:0007669"/>
    <property type="project" value="UniProtKB-KW"/>
</dbReference>
<dbReference type="CDD" id="cd00211">
    <property type="entry name" value="PTS_IIA_fru"/>
    <property type="match status" value="1"/>
</dbReference>
<evidence type="ECO:0000256" key="2">
    <source>
        <dbReference type="ARBA" id="ARBA00004429"/>
    </source>
</evidence>
<dbReference type="InterPro" id="IPR002178">
    <property type="entry name" value="PTS_EIIA_type-2_dom"/>
</dbReference>
<dbReference type="Pfam" id="PF00359">
    <property type="entry name" value="PTS_EIIA_2"/>
    <property type="match status" value="1"/>
</dbReference>
<comment type="subcellular location">
    <subcellularLocation>
        <location evidence="2">Cell inner membrane</location>
        <topology evidence="2">Multi-pass membrane protein</topology>
    </subcellularLocation>
</comment>
<dbReference type="CDD" id="cd05569">
    <property type="entry name" value="PTS_IIB_fructose"/>
    <property type="match status" value="1"/>
</dbReference>
<evidence type="ECO:0000259" key="16">
    <source>
        <dbReference type="PROSITE" id="PS51099"/>
    </source>
</evidence>
<dbReference type="SMR" id="A0A0H3C3A0"/>
<evidence type="ECO:0000256" key="9">
    <source>
        <dbReference type="ARBA" id="ARBA00022683"/>
    </source>
</evidence>
<evidence type="ECO:0000313" key="18">
    <source>
        <dbReference type="EMBL" id="ACK74673.1"/>
    </source>
</evidence>
<protein>
    <recommendedName>
        <fullName evidence="3">protein-N(pi)-phosphohistidine--D-fructose phosphotransferase</fullName>
        <ecNumber evidence="3">2.7.1.202</ecNumber>
    </recommendedName>
</protein>
<keyword evidence="10 14" id="KW-0812">Transmembrane</keyword>
<evidence type="ECO:0000259" key="17">
    <source>
        <dbReference type="PROSITE" id="PS51104"/>
    </source>
</evidence>
<dbReference type="SUPFAM" id="SSF55804">
    <property type="entry name" value="Phoshotransferase/anion transport protein"/>
    <property type="match status" value="1"/>
</dbReference>
<dbReference type="InterPro" id="IPR036095">
    <property type="entry name" value="PTS_EIIB-like_sf"/>
</dbReference>
<evidence type="ECO:0000256" key="8">
    <source>
        <dbReference type="ARBA" id="ARBA00022679"/>
    </source>
</evidence>
<dbReference type="InterPro" id="IPR003501">
    <property type="entry name" value="PTS_EIIB_2/3"/>
</dbReference>
<dbReference type="PANTHER" id="PTHR30505:SF0">
    <property type="entry name" value="FRUCTOSE-LIKE PTS SYSTEM EIIBC COMPONENT-RELATED"/>
    <property type="match status" value="1"/>
</dbReference>
<accession>A0A0H3C3A0</accession>
<dbReference type="GO" id="GO:0090563">
    <property type="term" value="F:protein-phosphocysteine-sugar phosphotransferase activity"/>
    <property type="evidence" value="ECO:0007669"/>
    <property type="project" value="TreeGrafter"/>
</dbReference>
<dbReference type="InterPro" id="IPR050864">
    <property type="entry name" value="Bacterial_PTS_Sugar_Transport"/>
</dbReference>
<evidence type="ECO:0000313" key="19">
    <source>
        <dbReference type="Proteomes" id="UP000006901"/>
    </source>
</evidence>
<dbReference type="Pfam" id="PF02302">
    <property type="entry name" value="PTS_IIB"/>
    <property type="match status" value="1"/>
</dbReference>
<feature type="transmembrane region" description="Helical" evidence="14">
    <location>
        <begin position="531"/>
        <end position="550"/>
    </location>
</feature>
<dbReference type="InterPro" id="IPR004715">
    <property type="entry name" value="PTS_IIA_fruc"/>
</dbReference>
<evidence type="ECO:0000256" key="7">
    <source>
        <dbReference type="ARBA" id="ARBA00022597"/>
    </source>
</evidence>
<keyword evidence="9" id="KW-0598">Phosphotransferase system</keyword>